<sequence>MSKYVTRFSHFTFRKDGSSLVVTSERSSGFEEIYAWRDEWNDLDKNERNSAIYSEYYLRAKSDYRDYKS</sequence>
<dbReference type="EMBL" id="KC292026">
    <property type="protein sequence ID" value="AGM11399.1"/>
    <property type="molecule type" value="Genomic_DNA"/>
</dbReference>
<evidence type="ECO:0000313" key="1">
    <source>
        <dbReference type="EMBL" id="AGM11399.1"/>
    </source>
</evidence>
<protein>
    <submittedName>
        <fullName evidence="1">Uncharacterized protein</fullName>
    </submittedName>
</protein>
<name>R4T6U2_9CAUD</name>
<dbReference type="GeneID" id="16194090"/>
<reference evidence="1 2" key="1">
    <citation type="submission" date="2012-12" db="EMBL/GenBank/DDBJ databases">
        <authorList>
            <person name="Sencilo A."/>
            <person name="Jacobs-Sera D."/>
            <person name="Russell D.A."/>
            <person name="Ko C."/>
            <person name="Atanasova N."/>
            <person name="Osterlund E."/>
            <person name="Oksanen H.M."/>
            <person name="Bamford D.H."/>
            <person name="Hatfull G.F."/>
            <person name="Roine E."/>
            <person name="Hendrix R.W."/>
        </authorList>
    </citation>
    <scope>NUCLEOTIDE SEQUENCE [LARGE SCALE GENOMIC DNA]</scope>
</reference>
<dbReference type="RefSeq" id="YP_008059277.1">
    <property type="nucleotide sequence ID" value="NC_021328.1"/>
</dbReference>
<evidence type="ECO:0000313" key="2">
    <source>
        <dbReference type="Proteomes" id="UP000202786"/>
    </source>
</evidence>
<dbReference type="Proteomes" id="UP000202786">
    <property type="component" value="Segment"/>
</dbReference>
<gene>
    <name evidence="1" type="primary">97</name>
    <name evidence="1" type="ORF">HGTV1_97</name>
</gene>
<proteinExistence type="predicted"/>
<accession>R4T6U2</accession>
<organism evidence="1 2">
    <name type="scientific">Halogranum tailed virus 1</name>
    <dbReference type="NCBI Taxonomy" id="1273749"/>
    <lineage>
        <taxon>Viruses</taxon>
        <taxon>Duplodnaviria</taxon>
        <taxon>Heunggongvirae</taxon>
        <taxon>Uroviricota</taxon>
        <taxon>Caudoviricetes</taxon>
        <taxon>Thumleimavirales</taxon>
        <taxon>Halomagnusviridae</taxon>
        <taxon>Hagravirus</taxon>
        <taxon>Hagravirus capitaneum</taxon>
        <taxon>Hagravirus HGTV1</taxon>
    </lineage>
</organism>
<keyword evidence="2" id="KW-1185">Reference proteome</keyword>
<dbReference type="KEGG" id="vg:16194090"/>